<dbReference type="Proteomes" id="UP001425155">
    <property type="component" value="Unassembled WGS sequence"/>
</dbReference>
<accession>A0ABU9W155</accession>
<organism evidence="1 2">
    <name type="scientific">Leifsonia stereocauli</name>
    <dbReference type="NCBI Taxonomy" id="3134136"/>
    <lineage>
        <taxon>Bacteria</taxon>
        <taxon>Bacillati</taxon>
        <taxon>Actinomycetota</taxon>
        <taxon>Actinomycetes</taxon>
        <taxon>Micrococcales</taxon>
        <taxon>Microbacteriaceae</taxon>
        <taxon>Leifsonia</taxon>
    </lineage>
</organism>
<sequence length="178" mass="19473">MPPQENDDAVMSGIRTLLTDAASRLALAGARDEALGEYVPARRKLLVTRRAVMVPRGRVWRLGVLLIDPDGAVYREGLTTRAVPPGRTQYQSESAEVRRAYRDAAFRGRFSEGETVNFDATPIVLDAAELRASTGVLFVRGDEPLVRWSATAGDDAAIPLERYLRDRVDLLVNPPAGA</sequence>
<dbReference type="RefSeq" id="WP_342112098.1">
    <property type="nucleotide sequence ID" value="NZ_JBCAUN010000001.1"/>
</dbReference>
<comment type="caution">
    <text evidence="1">The sequence shown here is derived from an EMBL/GenBank/DDBJ whole genome shotgun (WGS) entry which is preliminary data.</text>
</comment>
<dbReference type="EMBL" id="JBCLVG010000001">
    <property type="protein sequence ID" value="MEN1945721.1"/>
    <property type="molecule type" value="Genomic_DNA"/>
</dbReference>
<keyword evidence="2" id="KW-1185">Reference proteome</keyword>
<gene>
    <name evidence="1" type="ORF">WJX64_04105</name>
</gene>
<evidence type="ECO:0000313" key="2">
    <source>
        <dbReference type="Proteomes" id="UP001425155"/>
    </source>
</evidence>
<evidence type="ECO:0008006" key="3">
    <source>
        <dbReference type="Google" id="ProtNLM"/>
    </source>
</evidence>
<proteinExistence type="predicted"/>
<evidence type="ECO:0000313" key="1">
    <source>
        <dbReference type="EMBL" id="MEN1945721.1"/>
    </source>
</evidence>
<name>A0ABU9W155_9MICO</name>
<protein>
    <recommendedName>
        <fullName evidence="3">Glutaminase</fullName>
    </recommendedName>
</protein>
<reference evidence="1 2" key="1">
    <citation type="submission" date="2024-03" db="EMBL/GenBank/DDBJ databases">
        <title>YIM 134122 draft genome.</title>
        <authorList>
            <person name="Zuo S."/>
            <person name="Xiong L."/>
        </authorList>
    </citation>
    <scope>NUCLEOTIDE SEQUENCE [LARGE SCALE GENOMIC DNA]</scope>
    <source>
        <strain evidence="1 2">YIM 134122</strain>
    </source>
</reference>